<organism evidence="1 2">
    <name type="scientific">Latilactobacillus curvatus</name>
    <name type="common">Lactobacillus curvatus</name>
    <dbReference type="NCBI Taxonomy" id="28038"/>
    <lineage>
        <taxon>Bacteria</taxon>
        <taxon>Bacillati</taxon>
        <taxon>Bacillota</taxon>
        <taxon>Bacilli</taxon>
        <taxon>Lactobacillales</taxon>
        <taxon>Lactobacillaceae</taxon>
        <taxon>Latilactobacillus</taxon>
    </lineage>
</organism>
<accession>A0AAC9UMF9</accession>
<name>A0AAC9UMF9_LATCU</name>
<reference evidence="1 2" key="1">
    <citation type="submission" date="2017-07" db="EMBL/GenBank/DDBJ databases">
        <title>Lactobacillus curvatus MRS6 whole genome.</title>
        <authorList>
            <person name="Jans C."/>
            <person name="Lagler S."/>
            <person name="Lacroix C."/>
            <person name="Meile L."/>
            <person name="Stevens M.J.A."/>
        </authorList>
    </citation>
    <scope>NUCLEOTIDE SEQUENCE [LARGE SCALE GENOMIC DNA]</scope>
    <source>
        <strain evidence="1 2">MRS6</strain>
    </source>
</reference>
<dbReference type="Proteomes" id="UP000199749">
    <property type="component" value="Chromosome"/>
</dbReference>
<evidence type="ECO:0000313" key="1">
    <source>
        <dbReference type="EMBL" id="ASN59833.1"/>
    </source>
</evidence>
<evidence type="ECO:0000313" key="2">
    <source>
        <dbReference type="Proteomes" id="UP000199749"/>
    </source>
</evidence>
<sequence>MAFYLDVTSLLEQFGTELNVYPASNGGEWVDGRWIADEASEPIKVHEPVIPLGRIGAYSSMLTLQDTGNREHYEAEWLSSGNYPMGTVVKHGDTTLVVRNKDDYTDYSNVTVYYLSADSDDGNGVE</sequence>
<dbReference type="AlphaFoldDB" id="A0AAC9UMF9"/>
<dbReference type="RefSeq" id="WP_089556543.1">
    <property type="nucleotide sequence ID" value="NZ_CP022474.1"/>
</dbReference>
<proteinExistence type="predicted"/>
<gene>
    <name evidence="1" type="ORF">CG419_03975</name>
</gene>
<dbReference type="EMBL" id="CP022474">
    <property type="protein sequence ID" value="ASN59833.1"/>
    <property type="molecule type" value="Genomic_DNA"/>
</dbReference>
<protein>
    <submittedName>
        <fullName evidence="1">Uncharacterized protein</fullName>
    </submittedName>
</protein>